<dbReference type="InterPro" id="IPR007024">
    <property type="entry name" value="BLUF_domain"/>
</dbReference>
<dbReference type="InterPro" id="IPR036046">
    <property type="entry name" value="Acylphosphatase-like_dom_sf"/>
</dbReference>
<sequence length="158" mass="18038">MSVHELIYVSRAGVDLTEDQLESFLGPCRTRNAREGLTGALVHVHERARLEEPFQQIEPGEHTRQAFFVQLLEGQPDAVEQTYRRILRDELHDEVTVLSRQERDGRSCEGWRMRLNVVTFDAVRELAGRPAGDGSGDIETYLREPGFARSLLLDGRQH</sequence>
<name>A0ABS5TBS2_9ACTN</name>
<accession>A0ABS5TBS2</accession>
<dbReference type="Gene3D" id="3.30.70.100">
    <property type="match status" value="1"/>
</dbReference>
<gene>
    <name evidence="2" type="ORF">KIH74_06290</name>
</gene>
<comment type="caution">
    <text evidence="2">The sequence shown here is derived from an EMBL/GenBank/DDBJ whole genome shotgun (WGS) entry which is preliminary data.</text>
</comment>
<evidence type="ECO:0000259" key="1">
    <source>
        <dbReference type="PROSITE" id="PS50925"/>
    </source>
</evidence>
<dbReference type="PROSITE" id="PS50925">
    <property type="entry name" value="BLUF"/>
    <property type="match status" value="1"/>
</dbReference>
<keyword evidence="3" id="KW-1185">Reference proteome</keyword>
<organism evidence="2 3">
    <name type="scientific">Kineosporia corallincola</name>
    <dbReference type="NCBI Taxonomy" id="2835133"/>
    <lineage>
        <taxon>Bacteria</taxon>
        <taxon>Bacillati</taxon>
        <taxon>Actinomycetota</taxon>
        <taxon>Actinomycetes</taxon>
        <taxon>Kineosporiales</taxon>
        <taxon>Kineosporiaceae</taxon>
        <taxon>Kineosporia</taxon>
    </lineage>
</organism>
<dbReference type="EMBL" id="JAHBAY010000002">
    <property type="protein sequence ID" value="MBT0768526.1"/>
    <property type="molecule type" value="Genomic_DNA"/>
</dbReference>
<proteinExistence type="predicted"/>
<dbReference type="Pfam" id="PF04940">
    <property type="entry name" value="BLUF"/>
    <property type="match status" value="2"/>
</dbReference>
<evidence type="ECO:0000313" key="3">
    <source>
        <dbReference type="Proteomes" id="UP001197247"/>
    </source>
</evidence>
<evidence type="ECO:0000313" key="2">
    <source>
        <dbReference type="EMBL" id="MBT0768526.1"/>
    </source>
</evidence>
<protein>
    <submittedName>
        <fullName evidence="2">BLUF domain-containing protein</fullName>
    </submittedName>
</protein>
<dbReference type="SMART" id="SM01034">
    <property type="entry name" value="BLUF"/>
    <property type="match status" value="1"/>
</dbReference>
<dbReference type="Proteomes" id="UP001197247">
    <property type="component" value="Unassembled WGS sequence"/>
</dbReference>
<dbReference type="SUPFAM" id="SSF54975">
    <property type="entry name" value="Acylphosphatase/BLUF domain-like"/>
    <property type="match status" value="1"/>
</dbReference>
<feature type="domain" description="BLUF" evidence="1">
    <location>
        <begin position="3"/>
        <end position="114"/>
    </location>
</feature>
<reference evidence="2 3" key="1">
    <citation type="submission" date="2021-05" db="EMBL/GenBank/DDBJ databases">
        <title>Kineosporia and Streptomyces sp. nov. two new marine actinobacteria isolated from Coral.</title>
        <authorList>
            <person name="Buangrab K."/>
            <person name="Sutthacheep M."/>
            <person name="Yeemin T."/>
            <person name="Harunari E."/>
            <person name="Igarashi Y."/>
            <person name="Kanchanasin P."/>
            <person name="Tanasupawat S."/>
            <person name="Phongsopitanun W."/>
        </authorList>
    </citation>
    <scope>NUCLEOTIDE SEQUENCE [LARGE SCALE GENOMIC DNA]</scope>
    <source>
        <strain evidence="2 3">J2-2</strain>
    </source>
</reference>